<dbReference type="RefSeq" id="WP_009179542.1">
    <property type="nucleotide sequence ID" value="NZ_CM001368.1"/>
</dbReference>
<organism evidence="2 3">
    <name type="scientific">Solidesulfovibrio carbinoliphilus subsp. oakridgensis</name>
    <dbReference type="NCBI Taxonomy" id="694327"/>
    <lineage>
        <taxon>Bacteria</taxon>
        <taxon>Pseudomonadati</taxon>
        <taxon>Thermodesulfobacteriota</taxon>
        <taxon>Desulfovibrionia</taxon>
        <taxon>Desulfovibrionales</taxon>
        <taxon>Desulfovibrionaceae</taxon>
        <taxon>Solidesulfovibrio</taxon>
    </lineage>
</organism>
<name>G7QCC7_9BACT</name>
<protein>
    <recommendedName>
        <fullName evidence="4">Tetratricopeptide repeat protein</fullName>
    </recommendedName>
</protein>
<reference evidence="3" key="1">
    <citation type="journal article" date="2015" name="Genome Announc.">
        <title>High-Quality Draft Genome Sequence of Desulfovibrio carbinoliphilus FW-101-2B, an Organic Acid-Oxidizing Sulfate-Reducing Bacterium Isolated from Uranium(VI)-Contaminated Groundwater.</title>
        <authorList>
            <person name="Ramsay B.D."/>
            <person name="Hwang C."/>
            <person name="Woo H.L."/>
            <person name="Carroll S.L."/>
            <person name="Lucas S."/>
            <person name="Han J."/>
            <person name="Lapidus A.L."/>
            <person name="Cheng J.F."/>
            <person name="Goodwin L.A."/>
            <person name="Pitluck S."/>
            <person name="Peters L."/>
            <person name="Chertkov O."/>
            <person name="Held B."/>
            <person name="Detter J.C."/>
            <person name="Han C.S."/>
            <person name="Tapia R."/>
            <person name="Land M.L."/>
            <person name="Hauser L.J."/>
            <person name="Kyrpides N.C."/>
            <person name="Ivanova N.N."/>
            <person name="Mikhailova N."/>
            <person name="Pagani I."/>
            <person name="Woyke T."/>
            <person name="Arkin A.P."/>
            <person name="Dehal P."/>
            <person name="Chivian D."/>
            <person name="Criddle C.S."/>
            <person name="Wu W."/>
            <person name="Chakraborty R."/>
            <person name="Hazen T.C."/>
            <person name="Fields M.W."/>
        </authorList>
    </citation>
    <scope>NUCLEOTIDE SEQUENCE [LARGE SCALE GENOMIC DNA]</scope>
    <source>
        <strain evidence="3">FW-101-2B</strain>
    </source>
</reference>
<dbReference type="AlphaFoldDB" id="G7QCC7"/>
<accession>G7QCC7</accession>
<evidence type="ECO:0000313" key="3">
    <source>
        <dbReference type="Proteomes" id="UP000004662"/>
    </source>
</evidence>
<keyword evidence="3" id="KW-1185">Reference proteome</keyword>
<evidence type="ECO:0000256" key="1">
    <source>
        <dbReference type="SAM" id="Coils"/>
    </source>
</evidence>
<evidence type="ECO:0000313" key="2">
    <source>
        <dbReference type="EMBL" id="EHJ46083.1"/>
    </source>
</evidence>
<feature type="coiled-coil region" evidence="1">
    <location>
        <begin position="174"/>
        <end position="201"/>
    </location>
</feature>
<dbReference type="eggNOG" id="ENOG502ZTVQ">
    <property type="taxonomic scope" value="Bacteria"/>
</dbReference>
<keyword evidence="1" id="KW-0175">Coiled coil</keyword>
<sequence length="208" mass="22507">MAHEVSHLYGKKVIQGVCGLALAACLGCARHEPAPVAPLPEPAVPAAAPAVAPEAPARADRRLTSYDLGVRAYDAGELKRAATLWREAATNNPDPAVRRRAMFALAAVKLTQAGSESELSTAQDLLDAWAKSSPPGGSGEDPRFLLPAFRTFKPAFAVKEMRTTLERDCGKKLAEREEQVKKSLQQQVKALETIHQQIQEKKKGLTNY</sequence>
<dbReference type="OrthoDB" id="5452337at2"/>
<dbReference type="EMBL" id="CM001368">
    <property type="protein sequence ID" value="EHJ46083.1"/>
    <property type="molecule type" value="Genomic_DNA"/>
</dbReference>
<dbReference type="Proteomes" id="UP000004662">
    <property type="component" value="Chromosome"/>
</dbReference>
<dbReference type="HOGENOM" id="CLU_1324649_0_0_7"/>
<proteinExistence type="predicted"/>
<evidence type="ECO:0008006" key="4">
    <source>
        <dbReference type="Google" id="ProtNLM"/>
    </source>
</evidence>
<dbReference type="STRING" id="694327.DFW101_0066"/>
<gene>
    <name evidence="2" type="ORF">DFW101_0066</name>
</gene>